<feature type="coiled-coil region" evidence="1">
    <location>
        <begin position="270"/>
        <end position="309"/>
    </location>
</feature>
<feature type="coiled-coil region" evidence="1">
    <location>
        <begin position="405"/>
        <end position="432"/>
    </location>
</feature>
<dbReference type="PANTHER" id="PTHR31635">
    <property type="entry name" value="REVERSE TRANSCRIPTASE DOMAIN-CONTAINING PROTEIN-RELATED"/>
    <property type="match status" value="1"/>
</dbReference>
<reference evidence="3 4" key="1">
    <citation type="submission" date="2015-09" db="EMBL/GenBank/DDBJ databases">
        <title>Aphanizomenon flos-aquae WA102.</title>
        <authorList>
            <person name="Driscoll C."/>
        </authorList>
    </citation>
    <scope>NUCLEOTIDE SEQUENCE [LARGE SCALE GENOMIC DNA]</scope>
    <source>
        <strain evidence="3">WA102</strain>
    </source>
</reference>
<keyword evidence="1" id="KW-0175">Coiled coil</keyword>
<name>A0A1B7WFX0_APHFL</name>
<evidence type="ECO:0000256" key="1">
    <source>
        <dbReference type="SAM" id="Coils"/>
    </source>
</evidence>
<feature type="non-terminal residue" evidence="3">
    <location>
        <position position="1"/>
    </location>
</feature>
<dbReference type="Gene3D" id="3.60.10.10">
    <property type="entry name" value="Endonuclease/exonuclease/phosphatase"/>
    <property type="match status" value="1"/>
</dbReference>
<evidence type="ECO:0000313" key="3">
    <source>
        <dbReference type="EMBL" id="OBQ36005.1"/>
    </source>
</evidence>
<dbReference type="AlphaFoldDB" id="A0A1B7WFX0"/>
<proteinExistence type="predicted"/>
<feature type="region of interest" description="Disordered" evidence="2">
    <location>
        <begin position="206"/>
        <end position="231"/>
    </location>
</feature>
<sequence>GVLILSKPEHKIIGDSKRESNTPGHFAAAVYEVNNTRTIVIGYYGISANDDRSSARLVDEMSTMIQELQHLYQTRHVILAGDFNAVLVNEDANSHHNRKPQTTRKLLTLMEDYLLQDAGTVAQRTGHTWFRKNNQGQSSRIDMIMTNIQMQNLNYDTKLTIFDHAFLTASFGQLRAKTKPAMKDYILSTDEYIIKAQDITTRILTEKGVPRQRPDGEEERHNTQEGPLDENITFNIPEQGQTALHVFTSLIHGLQQLHTDIYKRKTKENASKLKDTSQRLFELKKELKKERQEERKTEIHEEITNIQRNISNEIEAKDKASQTRITNFYRTGIGRLTPETFYCIKEPNISRNIHKLEHEGRTITDQNEIVEVMQKWYEQTAERLLPQTTTLPDFLQAQRLQLPQLTEQEQDIMQQEFTMDEVKEAIKEAKEVSAPGPTGQTIGFYKLIFMNIPHTMTEALNQLVFNQELAREQEFEWIQERKVVYIPKKPQPKTPSDYRPLSMLEVLYKIPSRILARRLSCA</sequence>
<gene>
    <name evidence="3" type="ORF">AN484_25945</name>
</gene>
<evidence type="ECO:0000256" key="2">
    <source>
        <dbReference type="SAM" id="MobiDB-lite"/>
    </source>
</evidence>
<accession>A0A1B7WFX0</accession>
<dbReference type="EMBL" id="LJOW01000340">
    <property type="protein sequence ID" value="OBQ36005.1"/>
    <property type="molecule type" value="Genomic_DNA"/>
</dbReference>
<dbReference type="PANTHER" id="PTHR31635:SF196">
    <property type="entry name" value="REVERSE TRANSCRIPTASE DOMAIN-CONTAINING PROTEIN-RELATED"/>
    <property type="match status" value="1"/>
</dbReference>
<feature type="non-terminal residue" evidence="3">
    <location>
        <position position="522"/>
    </location>
</feature>
<comment type="caution">
    <text evidence="3">The sequence shown here is derived from an EMBL/GenBank/DDBJ whole genome shotgun (WGS) entry which is preliminary data.</text>
</comment>
<organism evidence="3 4">
    <name type="scientific">Aphanizomenon flos-aquae WA102</name>
    <dbReference type="NCBI Taxonomy" id="1710896"/>
    <lineage>
        <taxon>Bacteria</taxon>
        <taxon>Bacillati</taxon>
        <taxon>Cyanobacteriota</taxon>
        <taxon>Cyanophyceae</taxon>
        <taxon>Nostocales</taxon>
        <taxon>Aphanizomenonaceae</taxon>
        <taxon>Aphanizomenon</taxon>
    </lineage>
</organism>
<dbReference type="Proteomes" id="UP000092093">
    <property type="component" value="Unassembled WGS sequence"/>
</dbReference>
<dbReference type="InterPro" id="IPR036691">
    <property type="entry name" value="Endo/exonu/phosph_ase_sf"/>
</dbReference>
<protein>
    <recommendedName>
        <fullName evidence="5">Endonuclease/exonuclease/phosphatase domain-containing protein</fullName>
    </recommendedName>
</protein>
<dbReference type="SUPFAM" id="SSF56219">
    <property type="entry name" value="DNase I-like"/>
    <property type="match status" value="1"/>
</dbReference>
<evidence type="ECO:0000313" key="4">
    <source>
        <dbReference type="Proteomes" id="UP000092093"/>
    </source>
</evidence>
<evidence type="ECO:0008006" key="5">
    <source>
        <dbReference type="Google" id="ProtNLM"/>
    </source>
</evidence>
<feature type="compositionally biased region" description="Basic and acidic residues" evidence="2">
    <location>
        <begin position="206"/>
        <end position="223"/>
    </location>
</feature>